<organism evidence="1 2">
    <name type="scientific">Brassica campestris</name>
    <name type="common">Field mustard</name>
    <dbReference type="NCBI Taxonomy" id="3711"/>
    <lineage>
        <taxon>Eukaryota</taxon>
        <taxon>Viridiplantae</taxon>
        <taxon>Streptophyta</taxon>
        <taxon>Embryophyta</taxon>
        <taxon>Tracheophyta</taxon>
        <taxon>Spermatophyta</taxon>
        <taxon>Magnoliopsida</taxon>
        <taxon>eudicotyledons</taxon>
        <taxon>Gunneridae</taxon>
        <taxon>Pentapetalae</taxon>
        <taxon>rosids</taxon>
        <taxon>malvids</taxon>
        <taxon>Brassicales</taxon>
        <taxon>Brassicaceae</taxon>
        <taxon>Brassiceae</taxon>
        <taxon>Brassica</taxon>
    </lineage>
</organism>
<reference evidence="1 2" key="1">
    <citation type="submission" date="2021-07" db="EMBL/GenBank/DDBJ databases">
        <authorList>
            <consortium name="Genoscope - CEA"/>
            <person name="William W."/>
        </authorList>
    </citation>
    <scope>NUCLEOTIDE SEQUENCE [LARGE SCALE GENOMIC DNA]</scope>
</reference>
<dbReference type="EMBL" id="LS974617">
    <property type="protein sequence ID" value="CAG7889722.1"/>
    <property type="molecule type" value="Genomic_DNA"/>
</dbReference>
<proteinExistence type="predicted"/>
<gene>
    <name evidence="1" type="ORF">BRAPAZ1V2_A01P37980.2</name>
</gene>
<accession>A0A8D9LWZ9</accession>
<dbReference type="Gramene" id="A01p37980.2_BraZ1">
    <property type="protein sequence ID" value="A01p37980.2_BraZ1.CDS"/>
    <property type="gene ID" value="A01g37980.2_BraZ1"/>
</dbReference>
<dbReference type="Proteomes" id="UP000694005">
    <property type="component" value="Chromosome A01"/>
</dbReference>
<dbReference type="AlphaFoldDB" id="A0A8D9LWZ9"/>
<protein>
    <submittedName>
        <fullName evidence="1">Uncharacterized protein</fullName>
    </submittedName>
</protein>
<evidence type="ECO:0000313" key="2">
    <source>
        <dbReference type="Proteomes" id="UP000694005"/>
    </source>
</evidence>
<sequence length="58" mass="6917">MLTEPSFKNTVMVSHIFFFFSANTLPSTTTREENFLYKRVIYYGIQEHQPQEKKKTVL</sequence>
<name>A0A8D9LWZ9_BRACM</name>
<evidence type="ECO:0000313" key="1">
    <source>
        <dbReference type="EMBL" id="CAG7889722.1"/>
    </source>
</evidence>